<evidence type="ECO:0000313" key="2">
    <source>
        <dbReference type="Proteomes" id="UP000036106"/>
    </source>
</evidence>
<sequence>MIEPKIYFPQVTINKMNVPFTIKLAVTKRDQIVDRILDTTAKMIAKDLDEIDDKFSPLKTNSLISKFHRGDSESFFQDTMFQTVYNQCAIAKVATNGYYDAFKNDRFDPTGILKGWSIETEFQKHLKPLLVDPAIVGVSLGSDGDTQLATKANNNFSWNVVVTNPDNGCGIVAEYNIANGAIATAVADNADIDTPTQITVLSKGLTEAAVLANAGLTDRTAEVETWIEKSRLTGLLIARNSGMTVFTHGQFDNVAQAQM</sequence>
<dbReference type="PATRIC" id="fig|1007676.4.peg.1358"/>
<organism evidence="1 2">
    <name type="scientific">Companilactobacillus ginsenosidimutans</name>
    <dbReference type="NCBI Taxonomy" id="1007676"/>
    <lineage>
        <taxon>Bacteria</taxon>
        <taxon>Bacillati</taxon>
        <taxon>Bacillota</taxon>
        <taxon>Bacilli</taxon>
        <taxon>Lactobacillales</taxon>
        <taxon>Lactobacillaceae</taxon>
        <taxon>Companilactobacillus</taxon>
    </lineage>
</organism>
<gene>
    <name evidence="1" type="ORF">ABM34_06810</name>
</gene>
<dbReference type="OrthoDB" id="9778595at2"/>
<dbReference type="KEGG" id="lgn:ABM34_06810"/>
<dbReference type="EMBL" id="CP012034">
    <property type="protein sequence ID" value="AKP67278.1"/>
    <property type="molecule type" value="Genomic_DNA"/>
</dbReference>
<dbReference type="STRING" id="1007676.ABM34_06810"/>
<proteinExistence type="predicted"/>
<accession>A0A0H4QKM9</accession>
<reference evidence="2" key="1">
    <citation type="submission" date="2015-07" db="EMBL/GenBank/DDBJ databases">
        <title>Lactobacillus ginsenosidimutans/EMML 3141/ whole genome sequencing.</title>
        <authorList>
            <person name="Kim M.K."/>
            <person name="Im W.-T."/>
            <person name="Srinivasan S."/>
            <person name="Lee J.-J."/>
        </authorList>
    </citation>
    <scope>NUCLEOTIDE SEQUENCE [LARGE SCALE GENOMIC DNA]</scope>
    <source>
        <strain evidence="2">EMML 3041</strain>
    </source>
</reference>
<dbReference type="Gene3D" id="3.10.520.10">
    <property type="entry name" value="ApbE-like domains"/>
    <property type="match status" value="2"/>
</dbReference>
<evidence type="ECO:0000313" key="1">
    <source>
        <dbReference type="EMBL" id="AKP67278.1"/>
    </source>
</evidence>
<dbReference type="InterPro" id="IPR003374">
    <property type="entry name" value="ApbE-like_sf"/>
</dbReference>
<evidence type="ECO:0008006" key="3">
    <source>
        <dbReference type="Google" id="ProtNLM"/>
    </source>
</evidence>
<protein>
    <recommendedName>
        <fullName evidence="3">FAD:protein FMN transferase</fullName>
    </recommendedName>
</protein>
<dbReference type="Proteomes" id="UP000036106">
    <property type="component" value="Chromosome"/>
</dbReference>
<keyword evidence="2" id="KW-1185">Reference proteome</keyword>
<name>A0A0H4QKM9_9LACO</name>
<dbReference type="SUPFAM" id="SSF143631">
    <property type="entry name" value="ApbE-like"/>
    <property type="match status" value="1"/>
</dbReference>
<dbReference type="AlphaFoldDB" id="A0A0H4QKM9"/>
<dbReference type="RefSeq" id="WP_048704484.1">
    <property type="nucleotide sequence ID" value="NZ_CP012034.1"/>
</dbReference>